<sequence>MNDAIFYERKGAIGSIVLNRPEQGNAIDRDATLALVDSIDQALGDPDARVIVVRSSSNTFCVGGSIRYFAELGSSLADALDDVLTILYPAMHRLAMSDVPVVSSVCGAIGGGGIGLALCADFVIAADSMRLGGGYAAIGLTPDAGTSWFLTRRIGAMRAKQILMTNVTVPAKQCFEWGLVNEVVPDAELAARTDAFAQQLSQMSPLSLARIKQLVDGAFDCSLQSQLDLEHRYMVEAAGSRDAAAGIAAFIVRARTRRA</sequence>
<proteinExistence type="inferred from homology"/>
<evidence type="ECO:0000313" key="3">
    <source>
        <dbReference type="Proteomes" id="UP000494170"/>
    </source>
</evidence>
<reference evidence="2 3" key="1">
    <citation type="submission" date="2019-09" db="EMBL/GenBank/DDBJ databases">
        <authorList>
            <person name="Depoorter E."/>
        </authorList>
    </citation>
    <scope>NUCLEOTIDE SEQUENCE [LARGE SCALE GENOMIC DNA]</scope>
    <source>
        <strain evidence="2">LMG 6863</strain>
    </source>
</reference>
<dbReference type="Gene3D" id="3.90.226.10">
    <property type="entry name" value="2-enoyl-CoA Hydratase, Chain A, domain 1"/>
    <property type="match status" value="1"/>
</dbReference>
<protein>
    <submittedName>
        <fullName evidence="2">Enoyl-CoA hydratase</fullName>
    </submittedName>
</protein>
<dbReference type="AlphaFoldDB" id="A0A6P2I6J0"/>
<dbReference type="RefSeq" id="WP_174938043.1">
    <property type="nucleotide sequence ID" value="NZ_CABVPY010000005.1"/>
</dbReference>
<gene>
    <name evidence="2" type="ORF">BLA6863_01044</name>
</gene>
<dbReference type="PANTHER" id="PTHR42964">
    <property type="entry name" value="ENOYL-COA HYDRATASE"/>
    <property type="match status" value="1"/>
</dbReference>
<organism evidence="2 3">
    <name type="scientific">Burkholderia lata (strain ATCC 17760 / DSM 23089 / LMG 22485 / NCIMB 9086 / R18194 / 383)</name>
    <dbReference type="NCBI Taxonomy" id="482957"/>
    <lineage>
        <taxon>Bacteria</taxon>
        <taxon>Pseudomonadati</taxon>
        <taxon>Pseudomonadota</taxon>
        <taxon>Betaproteobacteria</taxon>
        <taxon>Burkholderiales</taxon>
        <taxon>Burkholderiaceae</taxon>
        <taxon>Burkholderia</taxon>
        <taxon>Burkholderia cepacia complex</taxon>
    </lineage>
</organism>
<name>A0A6P2I6J0_BURL3</name>
<dbReference type="InterPro" id="IPR014748">
    <property type="entry name" value="Enoyl-CoA_hydra_C"/>
</dbReference>
<dbReference type="SUPFAM" id="SSF52096">
    <property type="entry name" value="ClpP/crotonase"/>
    <property type="match status" value="1"/>
</dbReference>
<dbReference type="Gene3D" id="1.10.12.10">
    <property type="entry name" value="Lyase 2-enoyl-coa Hydratase, Chain A, domain 2"/>
    <property type="match status" value="1"/>
</dbReference>
<evidence type="ECO:0000313" key="2">
    <source>
        <dbReference type="EMBL" id="VWB25370.1"/>
    </source>
</evidence>
<dbReference type="Pfam" id="PF00378">
    <property type="entry name" value="ECH_1"/>
    <property type="match status" value="1"/>
</dbReference>
<dbReference type="CDD" id="cd06558">
    <property type="entry name" value="crotonase-like"/>
    <property type="match status" value="1"/>
</dbReference>
<dbReference type="InterPro" id="IPR029045">
    <property type="entry name" value="ClpP/crotonase-like_dom_sf"/>
</dbReference>
<dbReference type="Proteomes" id="UP000494170">
    <property type="component" value="Unassembled WGS sequence"/>
</dbReference>
<dbReference type="InterPro" id="IPR051683">
    <property type="entry name" value="Enoyl-CoA_Hydratase/Isomerase"/>
</dbReference>
<evidence type="ECO:0000256" key="1">
    <source>
        <dbReference type="ARBA" id="ARBA00005254"/>
    </source>
</evidence>
<dbReference type="PANTHER" id="PTHR42964:SF1">
    <property type="entry name" value="POLYKETIDE BIOSYNTHESIS ENOYL-COA HYDRATASE PKSH-RELATED"/>
    <property type="match status" value="1"/>
</dbReference>
<dbReference type="EMBL" id="CABVPY010000005">
    <property type="protein sequence ID" value="VWB25370.1"/>
    <property type="molecule type" value="Genomic_DNA"/>
</dbReference>
<dbReference type="InterPro" id="IPR001753">
    <property type="entry name" value="Enoyl-CoA_hydra/iso"/>
</dbReference>
<dbReference type="GO" id="GO:0003824">
    <property type="term" value="F:catalytic activity"/>
    <property type="evidence" value="ECO:0007669"/>
    <property type="project" value="UniProtKB-ARBA"/>
</dbReference>
<comment type="similarity">
    <text evidence="1">Belongs to the enoyl-CoA hydratase/isomerase family.</text>
</comment>
<accession>A0A6P2I6J0</accession>